<protein>
    <submittedName>
        <fullName evidence="2">Uncharacterized protein</fullName>
    </submittedName>
</protein>
<accession>A0A7X3LJB9</accession>
<dbReference type="AlphaFoldDB" id="A0A7X3LJB9"/>
<reference evidence="2 3" key="1">
    <citation type="submission" date="2019-12" db="EMBL/GenBank/DDBJ databases">
        <title>Paenibacillus sp. nov., an endophytic bacterium isolated from the stem of Dendrobium.</title>
        <authorList>
            <person name="Zhao R."/>
        </authorList>
    </citation>
    <scope>NUCLEOTIDE SEQUENCE [LARGE SCALE GENOMIC DNA]</scope>
    <source>
        <strain evidence="2 3">HJL G12</strain>
    </source>
</reference>
<feature type="region of interest" description="Disordered" evidence="1">
    <location>
        <begin position="134"/>
        <end position="162"/>
    </location>
</feature>
<gene>
    <name evidence="2" type="ORF">GRF59_17310</name>
</gene>
<evidence type="ECO:0000256" key="1">
    <source>
        <dbReference type="SAM" id="MobiDB-lite"/>
    </source>
</evidence>
<dbReference type="Proteomes" id="UP000460318">
    <property type="component" value="Unassembled WGS sequence"/>
</dbReference>
<dbReference type="PROSITE" id="PS51257">
    <property type="entry name" value="PROKAR_LIPOPROTEIN"/>
    <property type="match status" value="1"/>
</dbReference>
<keyword evidence="3" id="KW-1185">Reference proteome</keyword>
<comment type="caution">
    <text evidence="2">The sequence shown here is derived from an EMBL/GenBank/DDBJ whole genome shotgun (WGS) entry which is preliminary data.</text>
</comment>
<sequence>MKGSWAKITVPAFCIAIALTGCNTNMHQKAQTKPVRIQSHMDTQHGTHHANITESHPHVDNIKVIPHFNGDKVRTTNKNGTTYSGMGSGIYSRIGTSSLHDTPESITLENRLESAGITGVKVLALGDSVYIGDPEKHTHTNNSKPQPHKVLSPNEGASGKGYMSQKGTGYSIGSRDINESNLSLIHQEVNGVYGKKVKLYTVHDPKAIQTIEKVKTALRAGKSVKQMNRDMQIIKKNAQLHTTTNHQAHKPVN</sequence>
<organism evidence="2 3">
    <name type="scientific">Paenibacillus dendrobii</name>
    <dbReference type="NCBI Taxonomy" id="2691084"/>
    <lineage>
        <taxon>Bacteria</taxon>
        <taxon>Bacillati</taxon>
        <taxon>Bacillota</taxon>
        <taxon>Bacilli</taxon>
        <taxon>Bacillales</taxon>
        <taxon>Paenibacillaceae</taxon>
        <taxon>Paenibacillus</taxon>
    </lineage>
</organism>
<name>A0A7X3LJB9_9BACL</name>
<dbReference type="EMBL" id="WUBI01000002">
    <property type="protein sequence ID" value="MWV45383.1"/>
    <property type="molecule type" value="Genomic_DNA"/>
</dbReference>
<proteinExistence type="predicted"/>
<dbReference type="RefSeq" id="WP_160498942.1">
    <property type="nucleotide sequence ID" value="NZ_WUBI01000002.1"/>
</dbReference>
<evidence type="ECO:0000313" key="3">
    <source>
        <dbReference type="Proteomes" id="UP000460318"/>
    </source>
</evidence>
<evidence type="ECO:0000313" key="2">
    <source>
        <dbReference type="EMBL" id="MWV45383.1"/>
    </source>
</evidence>